<organism evidence="6 7">
    <name type="scientific">Thermoflexibacter ruber</name>
    <dbReference type="NCBI Taxonomy" id="1003"/>
    <lineage>
        <taxon>Bacteria</taxon>
        <taxon>Pseudomonadati</taxon>
        <taxon>Bacteroidota</taxon>
        <taxon>Cytophagia</taxon>
        <taxon>Cytophagales</taxon>
        <taxon>Thermoflexibacteraceae</taxon>
        <taxon>Thermoflexibacter</taxon>
    </lineage>
</organism>
<name>A0A1I2H587_9BACT</name>
<dbReference type="InterPro" id="IPR019734">
    <property type="entry name" value="TPR_rpt"/>
</dbReference>
<feature type="coiled-coil region" evidence="3">
    <location>
        <begin position="494"/>
        <end position="563"/>
    </location>
</feature>
<dbReference type="EMBL" id="FONY01000022">
    <property type="protein sequence ID" value="SFF25305.1"/>
    <property type="molecule type" value="Genomic_DNA"/>
</dbReference>
<feature type="repeat" description="TPR" evidence="2">
    <location>
        <begin position="207"/>
        <end position="240"/>
    </location>
</feature>
<reference evidence="6 7" key="1">
    <citation type="submission" date="2016-10" db="EMBL/GenBank/DDBJ databases">
        <authorList>
            <person name="de Groot N.N."/>
        </authorList>
    </citation>
    <scope>NUCLEOTIDE SEQUENCE [LARGE SCALE GENOMIC DNA]</scope>
    <source>
        <strain>GEY</strain>
        <strain evidence="7">DSM 9560</strain>
    </source>
</reference>
<dbReference type="Pfam" id="PF07228">
    <property type="entry name" value="SpoIIE"/>
    <property type="match status" value="1"/>
</dbReference>
<dbReference type="OrthoDB" id="1119265at2"/>
<dbReference type="SUPFAM" id="SSF48452">
    <property type="entry name" value="TPR-like"/>
    <property type="match status" value="2"/>
</dbReference>
<accession>A0A1I2H587</accession>
<dbReference type="InterPro" id="IPR052016">
    <property type="entry name" value="Bact_Sigma-Reg"/>
</dbReference>
<keyword evidence="4" id="KW-0472">Membrane</keyword>
<evidence type="ECO:0000256" key="3">
    <source>
        <dbReference type="SAM" id="Coils"/>
    </source>
</evidence>
<dbReference type="SMART" id="SM00028">
    <property type="entry name" value="TPR"/>
    <property type="match status" value="4"/>
</dbReference>
<evidence type="ECO:0000256" key="1">
    <source>
        <dbReference type="ARBA" id="ARBA00022801"/>
    </source>
</evidence>
<evidence type="ECO:0000313" key="7">
    <source>
        <dbReference type="Proteomes" id="UP000199513"/>
    </source>
</evidence>
<evidence type="ECO:0000259" key="5">
    <source>
        <dbReference type="Pfam" id="PF07228"/>
    </source>
</evidence>
<feature type="coiled-coil region" evidence="3">
    <location>
        <begin position="306"/>
        <end position="446"/>
    </location>
</feature>
<dbReference type="Proteomes" id="UP000199513">
    <property type="component" value="Unassembled WGS sequence"/>
</dbReference>
<dbReference type="InterPro" id="IPR036457">
    <property type="entry name" value="PPM-type-like_dom_sf"/>
</dbReference>
<feature type="domain" description="PPM-type phosphatase" evidence="5">
    <location>
        <begin position="610"/>
        <end position="808"/>
    </location>
</feature>
<feature type="transmembrane region" description="Helical" evidence="4">
    <location>
        <begin position="471"/>
        <end position="491"/>
    </location>
</feature>
<evidence type="ECO:0000313" key="6">
    <source>
        <dbReference type="EMBL" id="SFF25305.1"/>
    </source>
</evidence>
<dbReference type="Pfam" id="PF13424">
    <property type="entry name" value="TPR_12"/>
    <property type="match status" value="1"/>
</dbReference>
<keyword evidence="4" id="KW-1133">Transmembrane helix</keyword>
<keyword evidence="4" id="KW-0812">Transmembrane</keyword>
<dbReference type="STRING" id="1003.SAMN04488541_10225"/>
<evidence type="ECO:0000256" key="4">
    <source>
        <dbReference type="SAM" id="Phobius"/>
    </source>
</evidence>
<keyword evidence="3" id="KW-0175">Coiled coil</keyword>
<gene>
    <name evidence="6" type="ORF">SAMN04488541_10225</name>
</gene>
<protein>
    <submittedName>
        <fullName evidence="6">Serine phosphatase RsbU, regulator of sigma subunit</fullName>
    </submittedName>
</protein>
<dbReference type="PANTHER" id="PTHR43156">
    <property type="entry name" value="STAGE II SPORULATION PROTEIN E-RELATED"/>
    <property type="match status" value="1"/>
</dbReference>
<proteinExistence type="predicted"/>
<evidence type="ECO:0000256" key="2">
    <source>
        <dbReference type="PROSITE-ProRule" id="PRU00339"/>
    </source>
</evidence>
<keyword evidence="7" id="KW-1185">Reference proteome</keyword>
<feature type="repeat" description="TPR" evidence="2">
    <location>
        <begin position="162"/>
        <end position="195"/>
    </location>
</feature>
<feature type="repeat" description="TPR" evidence="2">
    <location>
        <begin position="44"/>
        <end position="77"/>
    </location>
</feature>
<dbReference type="AlphaFoldDB" id="A0A1I2H587"/>
<dbReference type="GO" id="GO:0016791">
    <property type="term" value="F:phosphatase activity"/>
    <property type="evidence" value="ECO:0007669"/>
    <property type="project" value="TreeGrafter"/>
</dbReference>
<dbReference type="RefSeq" id="WP_091545986.1">
    <property type="nucleotide sequence ID" value="NZ_FONY01000022.1"/>
</dbReference>
<dbReference type="InterPro" id="IPR001932">
    <property type="entry name" value="PPM-type_phosphatase-like_dom"/>
</dbReference>
<keyword evidence="1" id="KW-0378">Hydrolase</keyword>
<dbReference type="Gene3D" id="1.25.40.10">
    <property type="entry name" value="Tetratricopeptide repeat domain"/>
    <property type="match status" value="3"/>
</dbReference>
<dbReference type="PANTHER" id="PTHR43156:SF9">
    <property type="entry name" value="HAMP DOMAIN-CONTAINING PROTEIN"/>
    <property type="match status" value="1"/>
</dbReference>
<dbReference type="Pfam" id="PF13181">
    <property type="entry name" value="TPR_8"/>
    <property type="match status" value="2"/>
</dbReference>
<keyword evidence="2" id="KW-0802">TPR repeat</keyword>
<dbReference type="InterPro" id="IPR011990">
    <property type="entry name" value="TPR-like_helical_dom_sf"/>
</dbReference>
<dbReference type="Gene3D" id="3.60.40.10">
    <property type="entry name" value="PPM-type phosphatase domain"/>
    <property type="match status" value="1"/>
</dbReference>
<dbReference type="PROSITE" id="PS50005">
    <property type="entry name" value="TPR"/>
    <property type="match status" value="3"/>
</dbReference>
<sequence length="809" mass="94027">MKKYYYISLLLFGLLFLLVHITHGQAIEVLLNKLDTEKDLPKRSELMYQIANEYQQQGAYKKAVEYYEKSLETYKGTADEVLAKKRKIVQSHVSLKAYKEAIHINEELLEYYRTHAREEEVIGLLNENSEYCQYENLYDKALIYNAELLKIYEKRNDLAGLNQVYNNLGIIYRRQGSSQKSVESFSKAIEVNKTMLKEKKSTNQIDAFLQINAGVTYLQLKDYKKANYYFEEAIKVADNHRDMQSQAAAYNYGAMSHYLSDENGLAITYASKSLSIAEENKDYDNLLTAYQILSQIYQSEENYKEAQSYQSKYQELKARLEKQKQQAIQEALEKEIAVERKESELKSLIAEKDRQEAALRQSELERQKQEQELKLRENELVLLRRNQELQAVRLKAQEAEKQRIEQLLELTKQKAETERQRLLAEAQAQEAEQQRLIARQKQIESNAKSRDLLMARAQQKLQIEKFEQEKYIRYLGIGVIILVLGILFFVYRGLRITKKLNNQLSEKNQEIERANISLKEKQEEINVQNEELQQSQEEVVAQRDALEQANKKLEKNNQDIKDSITYASRIQEAVLPSTATFQSKLPHSFVLYKPRDIVSGDFYWIEKAENKIILVVADCTGHGVPGAFMSMLGSAGISEIVFQKHIIEPNEILNALHLYIRQYLKQDENQGRDGMDVAIVTIDQEAKTLTYAGAKNPIAYIQNNELQLIKGDKMPIGGEQREINRLFTKHTIPIDVPTTFYLFSDGYQDQFGGKDSKKFSSAKMRDLLFQVHQEDMRQQKLTLQYTIEKWIEDGRENQLDDILVVGVRL</sequence>